<dbReference type="EMBL" id="ARYI01000006">
    <property type="protein sequence ID" value="KCZ94890.1"/>
    <property type="molecule type" value="Genomic_DNA"/>
</dbReference>
<comment type="caution">
    <text evidence="2">The sequence shown here is derived from an EMBL/GenBank/DDBJ whole genome shotgun (WGS) entry which is preliminary data.</text>
</comment>
<sequence>MLRTIAGLFGTILVISGHAQADEVWTTPVGEIVYEADLETGEAVLSFPGETGQRLLGIFPGLAGVSEDRGFFAGYWVDPDAATEGPCPGAMTDPVNGNKSYAWGRMDLIFTKPDFPGGFVVMKGSCFDQATDYLIAEPVVGE</sequence>
<evidence type="ECO:0008006" key="4">
    <source>
        <dbReference type="Google" id="ProtNLM"/>
    </source>
</evidence>
<feature type="chain" id="PRO_5001572709" description="Lipoprotein" evidence="1">
    <location>
        <begin position="22"/>
        <end position="142"/>
    </location>
</feature>
<keyword evidence="1" id="KW-0732">Signal</keyword>
<dbReference type="RefSeq" id="WP_011645111.1">
    <property type="nucleotide sequence ID" value="NZ_ARYI01000006.1"/>
</dbReference>
<dbReference type="AlphaFoldDB" id="A0A059FW11"/>
<keyword evidence="3" id="KW-1185">Reference proteome</keyword>
<accession>A0A059FW11</accession>
<dbReference type="PATRIC" id="fig|1280951.3.peg.1786"/>
<evidence type="ECO:0000313" key="2">
    <source>
        <dbReference type="EMBL" id="KCZ94890.1"/>
    </source>
</evidence>
<proteinExistence type="predicted"/>
<evidence type="ECO:0000256" key="1">
    <source>
        <dbReference type="SAM" id="SignalP"/>
    </source>
</evidence>
<dbReference type="Proteomes" id="UP000025061">
    <property type="component" value="Unassembled WGS sequence"/>
</dbReference>
<organism evidence="2 3">
    <name type="scientific">Hyphomonas hirschiana VP5</name>
    <dbReference type="NCBI Taxonomy" id="1280951"/>
    <lineage>
        <taxon>Bacteria</taxon>
        <taxon>Pseudomonadati</taxon>
        <taxon>Pseudomonadota</taxon>
        <taxon>Alphaproteobacteria</taxon>
        <taxon>Hyphomonadales</taxon>
        <taxon>Hyphomonadaceae</taxon>
        <taxon>Hyphomonas</taxon>
    </lineage>
</organism>
<name>A0A059FW11_9PROT</name>
<gene>
    <name evidence="2" type="ORF">HHI_08848</name>
</gene>
<reference evidence="2 3" key="1">
    <citation type="submission" date="2013-04" db="EMBL/GenBank/DDBJ databases">
        <title>Hyphomonas hirschiana VP5 Genome Sequencing.</title>
        <authorList>
            <person name="Lai Q."/>
            <person name="Shao Z."/>
        </authorList>
    </citation>
    <scope>NUCLEOTIDE SEQUENCE [LARGE SCALE GENOMIC DNA]</scope>
    <source>
        <strain evidence="2 3">VP5</strain>
    </source>
</reference>
<evidence type="ECO:0000313" key="3">
    <source>
        <dbReference type="Proteomes" id="UP000025061"/>
    </source>
</evidence>
<feature type="signal peptide" evidence="1">
    <location>
        <begin position="1"/>
        <end position="21"/>
    </location>
</feature>
<protein>
    <recommendedName>
        <fullName evidence="4">Lipoprotein</fullName>
    </recommendedName>
</protein>
<dbReference type="OrthoDB" id="572536at2"/>